<dbReference type="GO" id="GO:0008168">
    <property type="term" value="F:methyltransferase activity"/>
    <property type="evidence" value="ECO:0007669"/>
    <property type="project" value="UniProtKB-KW"/>
</dbReference>
<dbReference type="Proteomes" id="UP001230685">
    <property type="component" value="Unassembled WGS sequence"/>
</dbReference>
<proteinExistence type="predicted"/>
<name>A0ABT9ELZ0_9SPHN</name>
<accession>A0ABT9ELZ0</accession>
<dbReference type="InterPro" id="IPR029063">
    <property type="entry name" value="SAM-dependent_MTases_sf"/>
</dbReference>
<evidence type="ECO:0000313" key="4">
    <source>
        <dbReference type="Proteomes" id="UP001230685"/>
    </source>
</evidence>
<protein>
    <submittedName>
        <fullName evidence="3">SAM-dependent methyltransferase</fullName>
        <ecNumber evidence="3">2.1.1.-</ecNumber>
    </submittedName>
</protein>
<evidence type="ECO:0000256" key="2">
    <source>
        <dbReference type="ARBA" id="ARBA00022679"/>
    </source>
</evidence>
<evidence type="ECO:0000256" key="1">
    <source>
        <dbReference type="ARBA" id="ARBA00022603"/>
    </source>
</evidence>
<dbReference type="InterPro" id="IPR003788">
    <property type="entry name" value="NDUFAF7"/>
</dbReference>
<evidence type="ECO:0000313" key="3">
    <source>
        <dbReference type="EMBL" id="MDP1027964.1"/>
    </source>
</evidence>
<dbReference type="InterPro" id="IPR038375">
    <property type="entry name" value="NDUFAF7_sf"/>
</dbReference>
<reference evidence="3 4" key="1">
    <citation type="submission" date="2023-07" db="EMBL/GenBank/DDBJ databases">
        <authorList>
            <person name="Kim M.K."/>
        </authorList>
    </citation>
    <scope>NUCLEOTIDE SEQUENCE [LARGE SCALE GENOMIC DNA]</scope>
    <source>
        <strain evidence="3 4">KR1UV-12</strain>
    </source>
</reference>
<dbReference type="PANTHER" id="PTHR12049">
    <property type="entry name" value="PROTEIN ARGININE METHYLTRANSFERASE NDUFAF7, MITOCHONDRIAL"/>
    <property type="match status" value="1"/>
</dbReference>
<dbReference type="Pfam" id="PF02636">
    <property type="entry name" value="Methyltransf_28"/>
    <property type="match status" value="1"/>
</dbReference>
<dbReference type="EMBL" id="JAUUDS010000006">
    <property type="protein sequence ID" value="MDP1027964.1"/>
    <property type="molecule type" value="Genomic_DNA"/>
</dbReference>
<keyword evidence="2 3" id="KW-0808">Transferase</keyword>
<dbReference type="PANTHER" id="PTHR12049:SF7">
    <property type="entry name" value="PROTEIN ARGININE METHYLTRANSFERASE NDUFAF7, MITOCHONDRIAL"/>
    <property type="match status" value="1"/>
</dbReference>
<dbReference type="SUPFAM" id="SSF53335">
    <property type="entry name" value="S-adenosyl-L-methionine-dependent methyltransferases"/>
    <property type="match status" value="1"/>
</dbReference>
<keyword evidence="1 3" id="KW-0489">Methyltransferase</keyword>
<dbReference type="Gene3D" id="3.40.50.12710">
    <property type="match status" value="1"/>
</dbReference>
<dbReference type="GO" id="GO:0032259">
    <property type="term" value="P:methylation"/>
    <property type="evidence" value="ECO:0007669"/>
    <property type="project" value="UniProtKB-KW"/>
</dbReference>
<comment type="caution">
    <text evidence="3">The sequence shown here is derived from an EMBL/GenBank/DDBJ whole genome shotgun (WGS) entry which is preliminary data.</text>
</comment>
<sequence length="354" mass="37302">MTEAVEGPLPERLARAIALAGPMPLSQYMAAANTQYYATRDPLGAGGDFVTAPEISQMFGELVGLWSADLWDRAGRPDCHWVELGPGRGTLAADALRAMDKAGLNPTVHFVETSPVLRGLQAERVPGATFHDSVATLPNDAPLIVVANEFFDALPIRQLVRRHAVEGAGGWHERLVACQDTLFLPIAGRAVPDAVIPEPLREAPAGAILEISPAAVGIMRELAARIARQGGALLVVDYGHEGPLLGETLQAVRAHGFANPFEAPGEHDLTAHVDFTILSAAAQDAGATVWGPVEQAEWLVKLGIDARAAALARTAPGRAEQISADRQRLVGSMGSLFKALAVTAPGWPTPAGFT</sequence>
<dbReference type="EC" id="2.1.1.-" evidence="3"/>
<keyword evidence="4" id="KW-1185">Reference proteome</keyword>
<gene>
    <name evidence="3" type="ORF">Q5H91_12135</name>
</gene>
<dbReference type="RefSeq" id="WP_305173670.1">
    <property type="nucleotide sequence ID" value="NZ_JAUUDS010000006.1"/>
</dbReference>
<organism evidence="3 4">
    <name type="scientific">Sphingomonas aurea</name>
    <dbReference type="NCBI Taxonomy" id="3063994"/>
    <lineage>
        <taxon>Bacteria</taxon>
        <taxon>Pseudomonadati</taxon>
        <taxon>Pseudomonadota</taxon>
        <taxon>Alphaproteobacteria</taxon>
        <taxon>Sphingomonadales</taxon>
        <taxon>Sphingomonadaceae</taxon>
        <taxon>Sphingomonas</taxon>
    </lineage>
</organism>